<dbReference type="GO" id="GO:0003887">
    <property type="term" value="F:DNA-directed DNA polymerase activity"/>
    <property type="evidence" value="ECO:0007669"/>
    <property type="project" value="UniProtKB-KW"/>
</dbReference>
<keyword evidence="4" id="KW-0255">Endonuclease</keyword>
<comment type="caution">
    <text evidence="11">The sequence shown here is derived from an EMBL/GenBank/DDBJ whole genome shotgun (WGS) entry which is preliminary data.</text>
</comment>
<keyword evidence="3" id="KW-0479">Metal-binding</keyword>
<evidence type="ECO:0000256" key="6">
    <source>
        <dbReference type="ARBA" id="ARBA00022842"/>
    </source>
</evidence>
<reference evidence="11" key="1">
    <citation type="submission" date="2023-06" db="EMBL/GenBank/DDBJ databases">
        <authorList>
            <consortium name="Lawrence Berkeley National Laboratory"/>
            <person name="Ahrendt S."/>
            <person name="Sahu N."/>
            <person name="Indic B."/>
            <person name="Wong-Bajracharya J."/>
            <person name="Merenyi Z."/>
            <person name="Ke H.-M."/>
            <person name="Monk M."/>
            <person name="Kocsube S."/>
            <person name="Drula E."/>
            <person name="Lipzen A."/>
            <person name="Balint B."/>
            <person name="Henrissat B."/>
            <person name="Andreopoulos B."/>
            <person name="Martin F.M."/>
            <person name="Harder C.B."/>
            <person name="Rigling D."/>
            <person name="Ford K.L."/>
            <person name="Foster G.D."/>
            <person name="Pangilinan J."/>
            <person name="Papanicolaou A."/>
            <person name="Barry K."/>
            <person name="LaButti K."/>
            <person name="Viragh M."/>
            <person name="Koriabine M."/>
            <person name="Yan M."/>
            <person name="Riley R."/>
            <person name="Champramary S."/>
            <person name="Plett K.L."/>
            <person name="Tsai I.J."/>
            <person name="Slot J."/>
            <person name="Sipos G."/>
            <person name="Plett J."/>
            <person name="Nagy L.G."/>
            <person name="Grigoriev I.V."/>
        </authorList>
    </citation>
    <scope>NUCLEOTIDE SEQUENCE</scope>
    <source>
        <strain evidence="11">ICMP 16352</strain>
    </source>
</reference>
<keyword evidence="9" id="KW-0239">DNA-directed DNA polymerase</keyword>
<evidence type="ECO:0000256" key="4">
    <source>
        <dbReference type="ARBA" id="ARBA00022759"/>
    </source>
</evidence>
<keyword evidence="8" id="KW-0695">RNA-directed DNA polymerase</keyword>
<sequence>MQIHASLPSNLWDELYVIASYLNNLTTTKSLSSKTPYKKWFKKKPNLSHLREIGCHAFVLIQNQHNPKIYECSIECILVGVASTDTTTQNSCLEHAIEESQQSAIHVKAIQDEQRRALAELRAAVPPHDPEIADGATQRELQETLADSLGPENAQYLDDLFATLGHSAYSAIQLEDEPNSWEEAQASADAQHWLKGYQDELKSLKEMGIYKLVPRSAVPQDHKI</sequence>
<keyword evidence="12" id="KW-1185">Reference proteome</keyword>
<evidence type="ECO:0000256" key="1">
    <source>
        <dbReference type="ARBA" id="ARBA00022695"/>
    </source>
</evidence>
<keyword evidence="6" id="KW-0460">Magnesium</keyword>
<keyword evidence="9" id="KW-0808">Transferase</keyword>
<gene>
    <name evidence="11" type="ORF">IW261DRAFT_1573432</name>
</gene>
<proteinExistence type="predicted"/>
<name>A0AA39NNB4_9AGAR</name>
<evidence type="ECO:0000256" key="9">
    <source>
        <dbReference type="ARBA" id="ARBA00022932"/>
    </source>
</evidence>
<organism evidence="11 12">
    <name type="scientific">Armillaria novae-zelandiae</name>
    <dbReference type="NCBI Taxonomy" id="153914"/>
    <lineage>
        <taxon>Eukaryota</taxon>
        <taxon>Fungi</taxon>
        <taxon>Dikarya</taxon>
        <taxon>Basidiomycota</taxon>
        <taxon>Agaricomycotina</taxon>
        <taxon>Agaricomycetes</taxon>
        <taxon>Agaricomycetidae</taxon>
        <taxon>Agaricales</taxon>
        <taxon>Marasmiineae</taxon>
        <taxon>Physalacriaceae</taxon>
        <taxon>Armillaria</taxon>
    </lineage>
</organism>
<evidence type="ECO:0000256" key="7">
    <source>
        <dbReference type="ARBA" id="ARBA00022908"/>
    </source>
</evidence>
<dbReference type="AlphaFoldDB" id="A0AA39NNB4"/>
<dbReference type="EMBL" id="JAUEPR010000066">
    <property type="protein sequence ID" value="KAK0468820.1"/>
    <property type="molecule type" value="Genomic_DNA"/>
</dbReference>
<dbReference type="GO" id="GO:0006310">
    <property type="term" value="P:DNA recombination"/>
    <property type="evidence" value="ECO:0007669"/>
    <property type="project" value="UniProtKB-KW"/>
</dbReference>
<dbReference type="GO" id="GO:0015074">
    <property type="term" value="P:DNA integration"/>
    <property type="evidence" value="ECO:0007669"/>
    <property type="project" value="UniProtKB-KW"/>
</dbReference>
<dbReference type="PANTHER" id="PTHR42648">
    <property type="entry name" value="TRANSPOSASE, PUTATIVE-RELATED"/>
    <property type="match status" value="1"/>
</dbReference>
<evidence type="ECO:0000313" key="12">
    <source>
        <dbReference type="Proteomes" id="UP001175227"/>
    </source>
</evidence>
<evidence type="ECO:0000256" key="8">
    <source>
        <dbReference type="ARBA" id="ARBA00022918"/>
    </source>
</evidence>
<dbReference type="GO" id="GO:0004519">
    <property type="term" value="F:endonuclease activity"/>
    <property type="evidence" value="ECO:0007669"/>
    <property type="project" value="UniProtKB-KW"/>
</dbReference>
<keyword evidence="2" id="KW-0540">Nuclease</keyword>
<evidence type="ECO:0000256" key="3">
    <source>
        <dbReference type="ARBA" id="ARBA00022723"/>
    </source>
</evidence>
<dbReference type="GO" id="GO:0046872">
    <property type="term" value="F:metal ion binding"/>
    <property type="evidence" value="ECO:0007669"/>
    <property type="project" value="UniProtKB-KW"/>
</dbReference>
<keyword evidence="5" id="KW-0378">Hydrolase</keyword>
<dbReference type="Proteomes" id="UP001175227">
    <property type="component" value="Unassembled WGS sequence"/>
</dbReference>
<dbReference type="GO" id="GO:0016787">
    <property type="term" value="F:hydrolase activity"/>
    <property type="evidence" value="ECO:0007669"/>
    <property type="project" value="UniProtKB-KW"/>
</dbReference>
<evidence type="ECO:0000313" key="11">
    <source>
        <dbReference type="EMBL" id="KAK0468820.1"/>
    </source>
</evidence>
<keyword evidence="7" id="KW-0229">DNA integration</keyword>
<keyword evidence="10" id="KW-0233">DNA recombination</keyword>
<dbReference type="InterPro" id="IPR039537">
    <property type="entry name" value="Retrotran_Ty1/copia-like"/>
</dbReference>
<keyword evidence="1" id="KW-0548">Nucleotidyltransferase</keyword>
<dbReference type="PANTHER" id="PTHR42648:SF11">
    <property type="entry name" value="TRANSPOSON TY4-P GAG-POL POLYPROTEIN"/>
    <property type="match status" value="1"/>
</dbReference>
<evidence type="ECO:0000256" key="2">
    <source>
        <dbReference type="ARBA" id="ARBA00022722"/>
    </source>
</evidence>
<evidence type="ECO:0000256" key="5">
    <source>
        <dbReference type="ARBA" id="ARBA00022801"/>
    </source>
</evidence>
<protein>
    <submittedName>
        <fullName evidence="11">Uncharacterized protein</fullName>
    </submittedName>
</protein>
<dbReference type="GO" id="GO:0003964">
    <property type="term" value="F:RNA-directed DNA polymerase activity"/>
    <property type="evidence" value="ECO:0007669"/>
    <property type="project" value="UniProtKB-KW"/>
</dbReference>
<accession>A0AA39NNB4</accession>
<evidence type="ECO:0000256" key="10">
    <source>
        <dbReference type="ARBA" id="ARBA00023172"/>
    </source>
</evidence>